<gene>
    <name evidence="14" type="ORF">SAMEA4029010_CIC11G00000003573</name>
</gene>
<feature type="region of interest" description="Disordered" evidence="12">
    <location>
        <begin position="34"/>
        <end position="77"/>
    </location>
</feature>
<evidence type="ECO:0000256" key="5">
    <source>
        <dbReference type="ARBA" id="ARBA00022552"/>
    </source>
</evidence>
<dbReference type="PANTHER" id="PTHR12801:SF118">
    <property type="entry name" value="RNA EXONUCLEASE 3"/>
    <property type="match status" value="1"/>
</dbReference>
<dbReference type="CDD" id="cd06145">
    <property type="entry name" value="REX1_like"/>
    <property type="match status" value="1"/>
</dbReference>
<dbReference type="STRING" id="45354.A0A1L0BT84"/>
<dbReference type="GO" id="GO:0003676">
    <property type="term" value="F:nucleic acid binding"/>
    <property type="evidence" value="ECO:0007669"/>
    <property type="project" value="InterPro"/>
</dbReference>
<dbReference type="InterPro" id="IPR013520">
    <property type="entry name" value="Ribonucl_H"/>
</dbReference>
<evidence type="ECO:0000256" key="8">
    <source>
        <dbReference type="ARBA" id="ARBA00022839"/>
    </source>
</evidence>
<keyword evidence="15" id="KW-1185">Reference proteome</keyword>
<dbReference type="GO" id="GO:0005737">
    <property type="term" value="C:cytoplasm"/>
    <property type="evidence" value="ECO:0007669"/>
    <property type="project" value="UniProtKB-SubCell"/>
</dbReference>
<evidence type="ECO:0000313" key="15">
    <source>
        <dbReference type="Proteomes" id="UP000182334"/>
    </source>
</evidence>
<dbReference type="SUPFAM" id="SSF53098">
    <property type="entry name" value="Ribonuclease H-like"/>
    <property type="match status" value="1"/>
</dbReference>
<dbReference type="GO" id="GO:0004527">
    <property type="term" value="F:exonuclease activity"/>
    <property type="evidence" value="ECO:0007669"/>
    <property type="project" value="UniProtKB-KW"/>
</dbReference>
<name>A0A1L0BT84_9ASCO</name>
<dbReference type="GO" id="GO:0010629">
    <property type="term" value="P:negative regulation of gene expression"/>
    <property type="evidence" value="ECO:0007669"/>
    <property type="project" value="UniProtKB-ARBA"/>
</dbReference>
<dbReference type="Proteomes" id="UP000182334">
    <property type="component" value="Chromosome IV"/>
</dbReference>
<dbReference type="OrthoDB" id="3996471at2759"/>
<evidence type="ECO:0000256" key="7">
    <source>
        <dbReference type="ARBA" id="ARBA00022801"/>
    </source>
</evidence>
<reference evidence="14 15" key="1">
    <citation type="submission" date="2016-10" db="EMBL/GenBank/DDBJ databases">
        <authorList>
            <person name="de Groot N.N."/>
        </authorList>
    </citation>
    <scope>NUCLEOTIDE SEQUENCE [LARGE SCALE GENOMIC DNA]</scope>
    <source>
        <strain evidence="14 15">CBS 141442</strain>
    </source>
</reference>
<evidence type="ECO:0000256" key="1">
    <source>
        <dbReference type="ARBA" id="ARBA00004123"/>
    </source>
</evidence>
<keyword evidence="4" id="KW-0963">Cytoplasm</keyword>
<proteinExistence type="inferred from homology"/>
<evidence type="ECO:0000256" key="9">
    <source>
        <dbReference type="ARBA" id="ARBA00023242"/>
    </source>
</evidence>
<organism evidence="14 15">
    <name type="scientific">Sungouiella intermedia</name>
    <dbReference type="NCBI Taxonomy" id="45354"/>
    <lineage>
        <taxon>Eukaryota</taxon>
        <taxon>Fungi</taxon>
        <taxon>Dikarya</taxon>
        <taxon>Ascomycota</taxon>
        <taxon>Saccharomycotina</taxon>
        <taxon>Pichiomycetes</taxon>
        <taxon>Metschnikowiaceae</taxon>
        <taxon>Sungouiella</taxon>
    </lineage>
</organism>
<evidence type="ECO:0000256" key="4">
    <source>
        <dbReference type="ARBA" id="ARBA00022490"/>
    </source>
</evidence>
<evidence type="ECO:0000259" key="13">
    <source>
        <dbReference type="SMART" id="SM00479"/>
    </source>
</evidence>
<dbReference type="InterPro" id="IPR034922">
    <property type="entry name" value="REX1-like_exo"/>
</dbReference>
<accession>A0A1L0BT84</accession>
<dbReference type="GO" id="GO:0005634">
    <property type="term" value="C:nucleus"/>
    <property type="evidence" value="ECO:0007669"/>
    <property type="project" value="UniProtKB-SubCell"/>
</dbReference>
<feature type="compositionally biased region" description="Basic and acidic residues" evidence="12">
    <location>
        <begin position="39"/>
        <end position="56"/>
    </location>
</feature>
<comment type="subcellular location">
    <subcellularLocation>
        <location evidence="2">Cytoplasm</location>
    </subcellularLocation>
    <subcellularLocation>
        <location evidence="1">Nucleus</location>
    </subcellularLocation>
</comment>
<keyword evidence="6" id="KW-0540">Nuclease</keyword>
<dbReference type="EMBL" id="LT635759">
    <property type="protein sequence ID" value="SGZ54599.1"/>
    <property type="molecule type" value="Genomic_DNA"/>
</dbReference>
<feature type="domain" description="Exonuclease" evidence="13">
    <location>
        <begin position="371"/>
        <end position="528"/>
    </location>
</feature>
<dbReference type="PANTHER" id="PTHR12801">
    <property type="entry name" value="RNA EXONUCLEASE REXO1 / RECO3 FAMILY MEMBER-RELATED"/>
    <property type="match status" value="1"/>
</dbReference>
<evidence type="ECO:0000256" key="11">
    <source>
        <dbReference type="ARBA" id="ARBA00039985"/>
    </source>
</evidence>
<keyword evidence="9" id="KW-0539">Nucleus</keyword>
<evidence type="ECO:0000256" key="12">
    <source>
        <dbReference type="SAM" id="MobiDB-lite"/>
    </source>
</evidence>
<evidence type="ECO:0000256" key="10">
    <source>
        <dbReference type="ARBA" id="ARBA00037201"/>
    </source>
</evidence>
<comment type="similarity">
    <text evidence="3">Belongs to the REXO1/REXO3 family.</text>
</comment>
<dbReference type="GO" id="GO:0006364">
    <property type="term" value="P:rRNA processing"/>
    <property type="evidence" value="ECO:0007669"/>
    <property type="project" value="UniProtKB-KW"/>
</dbReference>
<evidence type="ECO:0000256" key="6">
    <source>
        <dbReference type="ARBA" id="ARBA00022722"/>
    </source>
</evidence>
<sequence>MFRNPNNVFINTACPDLTKNGVCNVVNCIFKHPVSSQRKRSESPQDRDTKRVKIDADSATPTKQDKKESPPETPKIKDVLFVVPKALNNGANIQRIDRIESAKKILKHLEKTNASPTPNKLAMNRELEIASSSKNEKDYREKVDKFLGIHSQQSPRNDPQHIVPLEVNPAPAMRPVRKKYIEHLVEAIKRTDPENKTPISTAIEEEFKIASTNSTTTYNIAVKRRLYAINHPERVKVAAPVKISPAEYLHELRALCIPKEKLIKFGFIMETPEDIDGPKNERVCHRCKQEFKLSEVMTEVDCRYHSGKIIKNQLGTRIYSCCGGVLGETDTDPCAKSNHHVFYWQGPQEMHHAQPFKHTKKLWGVRKGSLDAVGIDCEMGFTSLGFELLRITAIDFVSGEEVFDILVKPKGQVLDLNTRWSGIAEIKEEALMFENAIELLGEIVDSKTVMIGHGLENDMNTMRLIHENIVDTAVLYPKHKATPTFRYSLKQLAFECLGRNIQGGQHDSSEDSLAAIDVTKHFIAKDIALKARRRSA</sequence>
<comment type="function">
    <text evidence="10">3' to 5' exoribonuclease required for proper 3' end maturation of MRP RNA and of the U5L snRNA.</text>
</comment>
<dbReference type="AlphaFoldDB" id="A0A1L0BT84"/>
<keyword evidence="8" id="KW-0269">Exonuclease</keyword>
<dbReference type="SMART" id="SM00479">
    <property type="entry name" value="EXOIII"/>
    <property type="match status" value="1"/>
</dbReference>
<feature type="compositionally biased region" description="Basic and acidic residues" evidence="12">
    <location>
        <begin position="63"/>
        <end position="77"/>
    </location>
</feature>
<dbReference type="InterPro" id="IPR047021">
    <property type="entry name" value="REXO1/3/4-like"/>
</dbReference>
<keyword evidence="5" id="KW-0698">rRNA processing</keyword>
<dbReference type="InterPro" id="IPR036397">
    <property type="entry name" value="RNaseH_sf"/>
</dbReference>
<evidence type="ECO:0000313" key="14">
    <source>
        <dbReference type="EMBL" id="SGZ54599.1"/>
    </source>
</evidence>
<evidence type="ECO:0000256" key="3">
    <source>
        <dbReference type="ARBA" id="ARBA00006357"/>
    </source>
</evidence>
<keyword evidence="7" id="KW-0378">Hydrolase</keyword>
<dbReference type="InterPro" id="IPR012337">
    <property type="entry name" value="RNaseH-like_sf"/>
</dbReference>
<evidence type="ECO:0000256" key="2">
    <source>
        <dbReference type="ARBA" id="ARBA00004496"/>
    </source>
</evidence>
<dbReference type="Gene3D" id="3.30.420.10">
    <property type="entry name" value="Ribonuclease H-like superfamily/Ribonuclease H"/>
    <property type="match status" value="1"/>
</dbReference>
<dbReference type="FunFam" id="3.30.420.10:FF:000031">
    <property type="entry name" value="RNA exonuclease 1"/>
    <property type="match status" value="1"/>
</dbReference>
<protein>
    <recommendedName>
        <fullName evidence="11">RNA exonuclease 3</fullName>
    </recommendedName>
</protein>